<evidence type="ECO:0000313" key="1">
    <source>
        <dbReference type="EMBL" id="PGH15262.1"/>
    </source>
</evidence>
<dbReference type="STRING" id="1447883.A0A2B7Y335"/>
<protein>
    <submittedName>
        <fullName evidence="1">Uncharacterized protein</fullName>
    </submittedName>
</protein>
<reference evidence="1 2" key="1">
    <citation type="submission" date="2017-10" db="EMBL/GenBank/DDBJ databases">
        <title>Comparative genomics in systemic dimorphic fungi from Ajellomycetaceae.</title>
        <authorList>
            <person name="Munoz J.F."/>
            <person name="Mcewen J.G."/>
            <person name="Clay O.K."/>
            <person name="Cuomo C.A."/>
        </authorList>
    </citation>
    <scope>NUCLEOTIDE SEQUENCE [LARGE SCALE GENOMIC DNA]</scope>
    <source>
        <strain evidence="1 2">UAMH7299</strain>
    </source>
</reference>
<accession>A0A2B7Y335</accession>
<evidence type="ECO:0000313" key="2">
    <source>
        <dbReference type="Proteomes" id="UP000224634"/>
    </source>
</evidence>
<name>A0A2B7Y335_POLH7</name>
<sequence>MVSATPELRTVGTFTEIGLESQFSYTLFAGPEATVIQFRSIQSPLDLQVTALAKGIHGDLAATTQTYGQVGGDSSVLIYVIERLPEVPYITLNLDPER</sequence>
<organism evidence="1 2">
    <name type="scientific">Polytolypa hystricis (strain UAMH7299)</name>
    <dbReference type="NCBI Taxonomy" id="1447883"/>
    <lineage>
        <taxon>Eukaryota</taxon>
        <taxon>Fungi</taxon>
        <taxon>Dikarya</taxon>
        <taxon>Ascomycota</taxon>
        <taxon>Pezizomycotina</taxon>
        <taxon>Eurotiomycetes</taxon>
        <taxon>Eurotiomycetidae</taxon>
        <taxon>Onygenales</taxon>
        <taxon>Onygenales incertae sedis</taxon>
        <taxon>Polytolypa</taxon>
    </lineage>
</organism>
<dbReference type="Proteomes" id="UP000224634">
    <property type="component" value="Unassembled WGS sequence"/>
</dbReference>
<comment type="caution">
    <text evidence="1">The sequence shown here is derived from an EMBL/GenBank/DDBJ whole genome shotgun (WGS) entry which is preliminary data.</text>
</comment>
<proteinExistence type="predicted"/>
<dbReference type="AlphaFoldDB" id="A0A2B7Y335"/>
<keyword evidence="2" id="KW-1185">Reference proteome</keyword>
<gene>
    <name evidence="1" type="ORF">AJ80_05615</name>
</gene>
<dbReference type="EMBL" id="PDNA01000084">
    <property type="protein sequence ID" value="PGH15262.1"/>
    <property type="molecule type" value="Genomic_DNA"/>
</dbReference>